<gene>
    <name evidence="1" type="ORF">FOZ76_10115</name>
</gene>
<dbReference type="AlphaFoldDB" id="A0A556AS22"/>
<dbReference type="Proteomes" id="UP000318405">
    <property type="component" value="Unassembled WGS sequence"/>
</dbReference>
<evidence type="ECO:0000313" key="2">
    <source>
        <dbReference type="Proteomes" id="UP000318405"/>
    </source>
</evidence>
<organism evidence="1 2">
    <name type="scientific">Verticiella sediminum</name>
    <dbReference type="NCBI Taxonomy" id="1247510"/>
    <lineage>
        <taxon>Bacteria</taxon>
        <taxon>Pseudomonadati</taxon>
        <taxon>Pseudomonadota</taxon>
        <taxon>Betaproteobacteria</taxon>
        <taxon>Burkholderiales</taxon>
        <taxon>Alcaligenaceae</taxon>
        <taxon>Verticiella</taxon>
    </lineage>
</organism>
<accession>A0A556AS22</accession>
<keyword evidence="2" id="KW-1185">Reference proteome</keyword>
<dbReference type="OrthoDB" id="451849at2"/>
<dbReference type="EMBL" id="VLTJ01000020">
    <property type="protein sequence ID" value="TSH95742.1"/>
    <property type="molecule type" value="Genomic_DNA"/>
</dbReference>
<comment type="caution">
    <text evidence="1">The sequence shown here is derived from an EMBL/GenBank/DDBJ whole genome shotgun (WGS) entry which is preliminary data.</text>
</comment>
<dbReference type="RefSeq" id="WP_143948051.1">
    <property type="nucleotide sequence ID" value="NZ_BAABMB010000002.1"/>
</dbReference>
<protein>
    <submittedName>
        <fullName evidence="1">Uncharacterized protein</fullName>
    </submittedName>
</protein>
<reference evidence="1 2" key="1">
    <citation type="submission" date="2019-07" db="EMBL/GenBank/DDBJ databases">
        <title>Qingshengfaniella alkalisoli gen. nov., sp. nov., isolated from saline soil.</title>
        <authorList>
            <person name="Xu L."/>
            <person name="Huang X.-X."/>
            <person name="Sun J.-Q."/>
        </authorList>
    </citation>
    <scope>NUCLEOTIDE SEQUENCE [LARGE SCALE GENOMIC DNA]</scope>
    <source>
        <strain evidence="1 2">DSM 27279</strain>
    </source>
</reference>
<proteinExistence type="predicted"/>
<sequence length="120" mass="13360">MTQPAGAAAFSFPGIAAVAVRRAWPWRARRVRVEASGVWHLQQPGGGWLSIRPDRLDFGPARAWLSVGGPVHSRSARARHARRVRVTLWRPGYDADTWRRLQIAARWCASAAPHPGRRAP</sequence>
<name>A0A556AS22_9BURK</name>
<evidence type="ECO:0000313" key="1">
    <source>
        <dbReference type="EMBL" id="TSH95742.1"/>
    </source>
</evidence>